<evidence type="ECO:0000256" key="1">
    <source>
        <dbReference type="SAM" id="MobiDB-lite"/>
    </source>
</evidence>
<feature type="chain" id="PRO_5004485807" description="Alginate export domain-containing protein" evidence="2">
    <location>
        <begin position="26"/>
        <end position="446"/>
    </location>
</feature>
<keyword evidence="2" id="KW-0732">Signal</keyword>
<organism evidence="3 4">
    <name type="scientific">Chthonomonas calidirosea (strain DSM 23976 / ICMP 18418 / T49)</name>
    <dbReference type="NCBI Taxonomy" id="1303518"/>
    <lineage>
        <taxon>Bacteria</taxon>
        <taxon>Bacillati</taxon>
        <taxon>Armatimonadota</taxon>
        <taxon>Chthonomonadia</taxon>
        <taxon>Chthonomonadales</taxon>
        <taxon>Chthonomonadaceae</taxon>
        <taxon>Chthonomonas</taxon>
    </lineage>
</organism>
<feature type="signal peptide" evidence="2">
    <location>
        <begin position="1"/>
        <end position="25"/>
    </location>
</feature>
<gene>
    <name evidence="3" type="ORF">CCALI_01821</name>
</gene>
<dbReference type="HOGENOM" id="CLU_658290_0_0_0"/>
<dbReference type="InParanoid" id="S0EW16"/>
<evidence type="ECO:0000313" key="3">
    <source>
        <dbReference type="EMBL" id="CCW35633.1"/>
    </source>
</evidence>
<protein>
    <recommendedName>
        <fullName evidence="5">Alginate export domain-containing protein</fullName>
    </recommendedName>
</protein>
<evidence type="ECO:0000313" key="4">
    <source>
        <dbReference type="Proteomes" id="UP000014227"/>
    </source>
</evidence>
<keyword evidence="4" id="KW-1185">Reference proteome</keyword>
<dbReference type="RefSeq" id="WP_016483160.1">
    <property type="nucleotide sequence ID" value="NC_021487.1"/>
</dbReference>
<evidence type="ECO:0008006" key="5">
    <source>
        <dbReference type="Google" id="ProtNLM"/>
    </source>
</evidence>
<sequence length="446" mass="51070">MALRRPFWRFFMGFVLLSSLYRARAQTTGDLHYPSTPLPYTTTLEPEINPSGLMKPPHYGWHTDFIGPWRGYFDLSIGVKAWSDRFTFQNLIFGGFVDLLPGLRARLEFRKRNNNKFAQVIPDEFYLEAYDQYRGHHMEGGVSLRIGHVRYLHFPFPDAIALFDTVPDNRDLYISHAESDYRSIVLEGEVASYGGWGAHWTGRAAGFSHGDNPKGTVIEAYAFYRTHFGDGWRFETRAGDLAVRRYPVGQPGEPGYNVYLGKQIGEFNVGLFYEHKRSEPDFTGIAIQFRPGPVTRVFGRYDIDYSRRPEGFTAQIPILHLLLNEDKKPAHGDVLVGQVRAVRIRTLDVQGLVRNEYEFRLESWGQTSGPGVRCVVREEPWYLQAEALVSPHTSLDSRWFHDRAGPGQYVQVVTYDFFKPKSPAEGTNTADIAPNEERLTQQTTDR</sequence>
<reference evidence="4" key="1">
    <citation type="submission" date="2013-03" db="EMBL/GenBank/DDBJ databases">
        <title>Genome sequence of Chthonomonas calidirosea, the first sequenced genome from the Armatimonadetes phylum (formally candidate division OP10).</title>
        <authorList>
            <person name="Lee K.C.Y."/>
            <person name="Morgan X.C."/>
            <person name="Dunfield P.F."/>
            <person name="Tamas I."/>
            <person name="Houghton K.M."/>
            <person name="Vyssotski M."/>
            <person name="Ryan J.L.J."/>
            <person name="Lagutin K."/>
            <person name="McDonald I.R."/>
            <person name="Stott M.B."/>
        </authorList>
    </citation>
    <scope>NUCLEOTIDE SEQUENCE [LARGE SCALE GENOMIC DNA]</scope>
    <source>
        <strain evidence="4">DSM 23976 / ICMP 18418 / T49</strain>
    </source>
</reference>
<dbReference type="KEGG" id="ccz:CCALI_01821"/>
<evidence type="ECO:0000256" key="2">
    <source>
        <dbReference type="SAM" id="SignalP"/>
    </source>
</evidence>
<dbReference type="OrthoDB" id="1673425at2"/>
<name>S0EW16_CHTCT</name>
<dbReference type="AlphaFoldDB" id="S0EW16"/>
<feature type="region of interest" description="Disordered" evidence="1">
    <location>
        <begin position="424"/>
        <end position="446"/>
    </location>
</feature>
<accession>S0EW16</accession>
<dbReference type="PATRIC" id="fig|1303518.3.peg.1880"/>
<proteinExistence type="predicted"/>
<dbReference type="EMBL" id="HF951689">
    <property type="protein sequence ID" value="CCW35633.1"/>
    <property type="molecule type" value="Genomic_DNA"/>
</dbReference>
<dbReference type="eggNOG" id="ENOG502Z8QT">
    <property type="taxonomic scope" value="Bacteria"/>
</dbReference>
<dbReference type="Proteomes" id="UP000014227">
    <property type="component" value="Chromosome I"/>
</dbReference>
<dbReference type="STRING" id="454171.CP488_02271"/>
<feature type="compositionally biased region" description="Basic and acidic residues" evidence="1">
    <location>
        <begin position="435"/>
        <end position="446"/>
    </location>
</feature>